<dbReference type="Gene3D" id="1.20.1250.20">
    <property type="entry name" value="MFS general substrate transporter like domains"/>
    <property type="match status" value="1"/>
</dbReference>
<keyword evidence="1" id="KW-0472">Membrane</keyword>
<keyword evidence="1" id="KW-0812">Transmembrane</keyword>
<comment type="caution">
    <text evidence="2">The sequence shown here is derived from an EMBL/GenBank/DDBJ whole genome shotgun (WGS) entry which is preliminary data.</text>
</comment>
<proteinExistence type="predicted"/>
<protein>
    <recommendedName>
        <fullName evidence="3">Major facilitator superfamily (MFS) profile domain-containing protein</fullName>
    </recommendedName>
</protein>
<accession>X1DU80</accession>
<organism evidence="2">
    <name type="scientific">marine sediment metagenome</name>
    <dbReference type="NCBI Taxonomy" id="412755"/>
    <lineage>
        <taxon>unclassified sequences</taxon>
        <taxon>metagenomes</taxon>
        <taxon>ecological metagenomes</taxon>
    </lineage>
</organism>
<evidence type="ECO:0000313" key="2">
    <source>
        <dbReference type="EMBL" id="GAH24586.1"/>
    </source>
</evidence>
<dbReference type="InterPro" id="IPR036259">
    <property type="entry name" value="MFS_trans_sf"/>
</dbReference>
<name>X1DU80_9ZZZZ</name>
<dbReference type="AlphaFoldDB" id="X1DU80"/>
<feature type="transmembrane region" description="Helical" evidence="1">
    <location>
        <begin position="54"/>
        <end position="70"/>
    </location>
</feature>
<reference evidence="2" key="1">
    <citation type="journal article" date="2014" name="Front. Microbiol.">
        <title>High frequency of phylogenetically diverse reductive dehalogenase-homologous genes in deep subseafloor sedimentary metagenomes.</title>
        <authorList>
            <person name="Kawai M."/>
            <person name="Futagami T."/>
            <person name="Toyoda A."/>
            <person name="Takaki Y."/>
            <person name="Nishi S."/>
            <person name="Hori S."/>
            <person name="Arai W."/>
            <person name="Tsubouchi T."/>
            <person name="Morono Y."/>
            <person name="Uchiyama I."/>
            <person name="Ito T."/>
            <person name="Fujiyama A."/>
            <person name="Inagaki F."/>
            <person name="Takami H."/>
        </authorList>
    </citation>
    <scope>NUCLEOTIDE SEQUENCE</scope>
    <source>
        <strain evidence="2">Expedition CK06-06</strain>
    </source>
</reference>
<feature type="non-terminal residue" evidence="2">
    <location>
        <position position="71"/>
    </location>
</feature>
<keyword evidence="1" id="KW-1133">Transmembrane helix</keyword>
<feature type="transmembrane region" description="Helical" evidence="1">
    <location>
        <begin position="15"/>
        <end position="34"/>
    </location>
</feature>
<dbReference type="EMBL" id="BARU01003522">
    <property type="protein sequence ID" value="GAH24586.1"/>
    <property type="molecule type" value="Genomic_DNA"/>
</dbReference>
<evidence type="ECO:0000256" key="1">
    <source>
        <dbReference type="SAM" id="Phobius"/>
    </source>
</evidence>
<dbReference type="SUPFAM" id="SSF103473">
    <property type="entry name" value="MFS general substrate transporter"/>
    <property type="match status" value="1"/>
</dbReference>
<gene>
    <name evidence="2" type="ORF">S03H2_07584</name>
</gene>
<evidence type="ECO:0008006" key="3">
    <source>
        <dbReference type="Google" id="ProtNLM"/>
    </source>
</evidence>
<sequence>MWNGKNSLSKGQGIFYGWVVLGAAFITLILGFAIRNTFSVFYPAIVEEFGWGRGNTALMFSIAILVYGLAA</sequence>